<dbReference type="STRING" id="1770053.SAMN05216551_106229"/>
<feature type="domain" description="Transketolase-like pyrimidine-binding" evidence="5">
    <location>
        <begin position="24"/>
        <end position="203"/>
    </location>
</feature>
<feature type="region of interest" description="Disordered" evidence="4">
    <location>
        <begin position="1"/>
        <end position="20"/>
    </location>
</feature>
<dbReference type="FunFam" id="3.40.50.970:FF:000001">
    <property type="entry name" value="Pyruvate dehydrogenase E1 beta subunit"/>
    <property type="match status" value="1"/>
</dbReference>
<evidence type="ECO:0000313" key="6">
    <source>
        <dbReference type="EMBL" id="SDV48984.1"/>
    </source>
</evidence>
<gene>
    <name evidence="6" type="ORF">SAMN05216551_106229</name>
</gene>
<evidence type="ECO:0000256" key="3">
    <source>
        <dbReference type="ARBA" id="ARBA00023052"/>
    </source>
</evidence>
<keyword evidence="3" id="KW-0786">Thiamine pyrophosphate</keyword>
<reference evidence="7" key="1">
    <citation type="submission" date="2016-09" db="EMBL/GenBank/DDBJ databases">
        <authorList>
            <person name="Varghese N."/>
            <person name="Submissions S."/>
        </authorList>
    </citation>
    <scope>NUCLEOTIDE SEQUENCE [LARGE SCALE GENOMIC DNA]</scope>
    <source>
        <strain evidence="7">JS23</strain>
    </source>
</reference>
<keyword evidence="7" id="KW-1185">Reference proteome</keyword>
<evidence type="ECO:0000256" key="4">
    <source>
        <dbReference type="SAM" id="MobiDB-lite"/>
    </source>
</evidence>
<dbReference type="OrthoDB" id="9780894at2"/>
<evidence type="ECO:0000313" key="7">
    <source>
        <dbReference type="Proteomes" id="UP000243719"/>
    </source>
</evidence>
<dbReference type="SUPFAM" id="SSF52518">
    <property type="entry name" value="Thiamin diphosphate-binding fold (THDP-binding)"/>
    <property type="match status" value="1"/>
</dbReference>
<dbReference type="SMART" id="SM00861">
    <property type="entry name" value="Transket_pyr"/>
    <property type="match status" value="1"/>
</dbReference>
<dbReference type="FunFam" id="3.40.50.920:FF:000001">
    <property type="entry name" value="Pyruvate dehydrogenase E1 beta subunit"/>
    <property type="match status" value="1"/>
</dbReference>
<protein>
    <submittedName>
        <fullName evidence="6">Pyruvate dehydrogenase E1 component beta subunit</fullName>
    </submittedName>
</protein>
<comment type="cofactor">
    <cofactor evidence="1">
        <name>thiamine diphosphate</name>
        <dbReference type="ChEBI" id="CHEBI:58937"/>
    </cofactor>
</comment>
<dbReference type="CDD" id="cd07036">
    <property type="entry name" value="TPP_PYR_E1-PDHc-beta_like"/>
    <property type="match status" value="1"/>
</dbReference>
<dbReference type="EMBL" id="FNLO01000006">
    <property type="protein sequence ID" value="SDV48984.1"/>
    <property type="molecule type" value="Genomic_DNA"/>
</dbReference>
<dbReference type="InterPro" id="IPR009014">
    <property type="entry name" value="Transketo_C/PFOR_II"/>
</dbReference>
<dbReference type="PANTHER" id="PTHR43257">
    <property type="entry name" value="PYRUVATE DEHYDROGENASE E1 COMPONENT BETA SUBUNIT"/>
    <property type="match status" value="1"/>
</dbReference>
<dbReference type="Gene3D" id="3.40.50.970">
    <property type="match status" value="1"/>
</dbReference>
<dbReference type="AlphaFoldDB" id="A0A1H2PQA5"/>
<proteinExistence type="predicted"/>
<dbReference type="PANTHER" id="PTHR43257:SF2">
    <property type="entry name" value="PYRUVATE DEHYDROGENASE E1 COMPONENT SUBUNIT BETA"/>
    <property type="match status" value="1"/>
</dbReference>
<dbReference type="InterPro" id="IPR005475">
    <property type="entry name" value="Transketolase-like_Pyr-bd"/>
</dbReference>
<keyword evidence="6" id="KW-0670">Pyruvate</keyword>
<dbReference type="Pfam" id="PF02780">
    <property type="entry name" value="Transketolase_C"/>
    <property type="match status" value="1"/>
</dbReference>
<evidence type="ECO:0000256" key="1">
    <source>
        <dbReference type="ARBA" id="ARBA00001964"/>
    </source>
</evidence>
<dbReference type="Gene3D" id="3.40.50.920">
    <property type="match status" value="1"/>
</dbReference>
<name>A0A1H2PQA5_9BURK</name>
<dbReference type="GO" id="GO:0016491">
    <property type="term" value="F:oxidoreductase activity"/>
    <property type="evidence" value="ECO:0007669"/>
    <property type="project" value="UniProtKB-KW"/>
</dbReference>
<dbReference type="RefSeq" id="WP_091908446.1">
    <property type="nucleotide sequence ID" value="NZ_FNLO01000006.1"/>
</dbReference>
<organism evidence="6 7">
    <name type="scientific">Chitinasiproducens palmae</name>
    <dbReference type="NCBI Taxonomy" id="1770053"/>
    <lineage>
        <taxon>Bacteria</taxon>
        <taxon>Pseudomonadati</taxon>
        <taxon>Pseudomonadota</taxon>
        <taxon>Betaproteobacteria</taxon>
        <taxon>Burkholderiales</taxon>
        <taxon>Burkholderiaceae</taxon>
        <taxon>Chitinasiproducens</taxon>
    </lineage>
</organism>
<dbReference type="Proteomes" id="UP000243719">
    <property type="component" value="Unassembled WGS sequence"/>
</dbReference>
<dbReference type="InterPro" id="IPR029061">
    <property type="entry name" value="THDP-binding"/>
</dbReference>
<keyword evidence="2" id="KW-0560">Oxidoreductase</keyword>
<evidence type="ECO:0000259" key="5">
    <source>
        <dbReference type="SMART" id="SM00861"/>
    </source>
</evidence>
<dbReference type="Pfam" id="PF02779">
    <property type="entry name" value="Transket_pyr"/>
    <property type="match status" value="1"/>
</dbReference>
<dbReference type="SUPFAM" id="SSF52922">
    <property type="entry name" value="TK C-terminal domain-like"/>
    <property type="match status" value="1"/>
</dbReference>
<dbReference type="InterPro" id="IPR033248">
    <property type="entry name" value="Transketolase_C"/>
</dbReference>
<accession>A0A1H2PQA5</accession>
<sequence>MSIATATTAATPPTALQATPPRTLNYAQAAALALEEAMRDDPSVVALGEDLGRGGVFGQYRDSAGLPLARRFGGERIIDTPISEAAIVGAAVGMALAGLRPVVELRVIDFALCAIDELVNQAAKNRFMFGGQGRVPLVARMPIGLWGCSAAQHSQSLEAWFTHIPGLTVVAPSTPQDNYALLHAALNSRDPVVYLEHKELWGLRGEVALAGAHTDAAELGKAAVRREGSDLTVVTWSRTVHEALAAAETASDAGIDVEVIDLRTLWPWDRDAVFASARKTGRVLVAHEAVQVSGFGAEIAASVAEHTEARVARLGAPRIPVGYGVLESEARVERDRIGQAIARLAERPRGVD</sequence>
<evidence type="ECO:0000256" key="2">
    <source>
        <dbReference type="ARBA" id="ARBA00023002"/>
    </source>
</evidence>